<proteinExistence type="predicted"/>
<organism evidence="1 2">
    <name type="scientific">Puccinia graminis f. sp. tritici</name>
    <dbReference type="NCBI Taxonomy" id="56615"/>
    <lineage>
        <taxon>Eukaryota</taxon>
        <taxon>Fungi</taxon>
        <taxon>Dikarya</taxon>
        <taxon>Basidiomycota</taxon>
        <taxon>Pucciniomycotina</taxon>
        <taxon>Pucciniomycetes</taxon>
        <taxon>Pucciniales</taxon>
        <taxon>Pucciniaceae</taxon>
        <taxon>Puccinia</taxon>
    </lineage>
</organism>
<gene>
    <name evidence="1" type="ORF">PGTUg99_022062</name>
</gene>
<dbReference type="PANTHER" id="PTHR33069">
    <property type="entry name" value="CHROMOSOME 7, WHOLE GENOME SHOTGUN SEQUENCE-RELATED"/>
    <property type="match status" value="1"/>
</dbReference>
<comment type="caution">
    <text evidence="1">The sequence shown here is derived from an EMBL/GenBank/DDBJ whole genome shotgun (WGS) entry which is preliminary data.</text>
</comment>
<protein>
    <submittedName>
        <fullName evidence="1">Uncharacterized protein</fullName>
    </submittedName>
</protein>
<dbReference type="AlphaFoldDB" id="A0A5B0Q8K1"/>
<dbReference type="EMBL" id="VDEP01000304">
    <property type="protein sequence ID" value="KAA1109568.1"/>
    <property type="molecule type" value="Genomic_DNA"/>
</dbReference>
<dbReference type="PANTHER" id="PTHR33069:SF3">
    <property type="entry name" value="DYNEIN HEAVY CHAIN TAIL DOMAIN-CONTAINING PROTEIN"/>
    <property type="match status" value="1"/>
</dbReference>
<evidence type="ECO:0000313" key="2">
    <source>
        <dbReference type="Proteomes" id="UP000325313"/>
    </source>
</evidence>
<evidence type="ECO:0000313" key="1">
    <source>
        <dbReference type="EMBL" id="KAA1109568.1"/>
    </source>
</evidence>
<name>A0A5B0Q8K1_PUCGR</name>
<reference evidence="1 2" key="1">
    <citation type="submission" date="2019-05" db="EMBL/GenBank/DDBJ databases">
        <title>Emergence of the Ug99 lineage of the wheat stem rust pathogen through somatic hybridization.</title>
        <authorList>
            <person name="Li F."/>
            <person name="Upadhyaya N.M."/>
            <person name="Sperschneider J."/>
            <person name="Matny O."/>
            <person name="Nguyen-Phuc H."/>
            <person name="Mago R."/>
            <person name="Raley C."/>
            <person name="Miller M.E."/>
            <person name="Silverstein K.A.T."/>
            <person name="Henningsen E."/>
            <person name="Hirsch C.D."/>
            <person name="Visser B."/>
            <person name="Pretorius Z.A."/>
            <person name="Steffenson B.J."/>
            <person name="Schwessinger B."/>
            <person name="Dodds P.N."/>
            <person name="Figueroa M."/>
        </authorList>
    </citation>
    <scope>NUCLEOTIDE SEQUENCE [LARGE SCALE GENOMIC DNA]</scope>
    <source>
        <strain evidence="1 2">Ug99</strain>
    </source>
</reference>
<dbReference type="Proteomes" id="UP000325313">
    <property type="component" value="Unassembled WGS sequence"/>
</dbReference>
<sequence>MDELDTLASHQLRHQAGFAVKVLERLANCDYDLGLPDTPSDLSIDKLRSKEYLLIELHSALLPLLRQHITSLSPALRELNQAQGKPTPTLKLVIEILLKLELTLDQTIRTLNDLIPGKLPKPSQTNDQHFKEFKCFRLRGFERFIKRVMQAQLATFFSKSRQLIETFTLPDQSRTPVTTSSTKAILSIDFTIVWLKGSELYLIYTNTWVFSLEKIDTTWDTLLAVADPSHPRHIELSRSFKPMVKLSKLFFKNIATEGMTNNMAPIFTEMSSFQLDLLGTTAEKITESLVALVSSLEHDDETQPNFTTTLIDHVKNLISQFQTCVLLTDLYIFPLLTKIKDVLSQIYYKNWIVTWNTLFYQATHNAIQACEAFQIR</sequence>
<accession>A0A5B0Q8K1</accession>